<dbReference type="Proteomes" id="UP000521676">
    <property type="component" value="Unassembled WGS sequence"/>
</dbReference>
<evidence type="ECO:0000256" key="1">
    <source>
        <dbReference type="SAM" id="Phobius"/>
    </source>
</evidence>
<feature type="transmembrane region" description="Helical" evidence="1">
    <location>
        <begin position="90"/>
        <end position="108"/>
    </location>
</feature>
<keyword evidence="1" id="KW-0812">Transmembrane</keyword>
<feature type="transmembrane region" description="Helical" evidence="1">
    <location>
        <begin position="24"/>
        <end position="46"/>
    </location>
</feature>
<evidence type="ECO:0000313" key="2">
    <source>
        <dbReference type="EMBL" id="NWJ44433.1"/>
    </source>
</evidence>
<organism evidence="2 3">
    <name type="scientific">Candidatus Chlorohelix allophototropha</name>
    <dbReference type="NCBI Taxonomy" id="3003348"/>
    <lineage>
        <taxon>Bacteria</taxon>
        <taxon>Bacillati</taxon>
        <taxon>Chloroflexota</taxon>
        <taxon>Chloroflexia</taxon>
        <taxon>Candidatus Chloroheliales</taxon>
        <taxon>Candidatus Chloroheliaceae</taxon>
        <taxon>Candidatus Chlorohelix</taxon>
    </lineage>
</organism>
<proteinExistence type="predicted"/>
<evidence type="ECO:0000313" key="3">
    <source>
        <dbReference type="Proteomes" id="UP000521676"/>
    </source>
</evidence>
<comment type="caution">
    <text evidence="2">The sequence shown here is derived from an EMBL/GenBank/DDBJ whole genome shotgun (WGS) entry which is preliminary data.</text>
</comment>
<accession>A0A8T7LU76</accession>
<sequence>MVEQFQKEVFAWKKAYFKRHPIKGALIAAFVTLRIFYGLFFLYAFYQKFSKRWMTTDTMQKHFRQRYEELEPNSFSARYLKFFGLPFYKPIAWVLVPSQLIIALNMVSGTATRKTGVLSLFILLNIAAGGYGNPTLPPFIVNAIFLSVLPSGQWLGFDRKLHERYPNNSLFV</sequence>
<reference evidence="2 3" key="1">
    <citation type="submission" date="2020-06" db="EMBL/GenBank/DDBJ databases">
        <title>Anoxygenic phototrophic Chloroflexota member uses a Type I reaction center.</title>
        <authorList>
            <person name="Tsuji J.M."/>
            <person name="Shaw N.A."/>
            <person name="Nagashima S."/>
            <person name="Venkiteswaran J."/>
            <person name="Schiff S.L."/>
            <person name="Hanada S."/>
            <person name="Tank M."/>
            <person name="Neufeld J.D."/>
        </authorList>
    </citation>
    <scope>NUCLEOTIDE SEQUENCE [LARGE SCALE GENOMIC DNA]</scope>
    <source>
        <strain evidence="2">L227-S17</strain>
    </source>
</reference>
<name>A0A8T7LU76_9CHLR</name>
<feature type="transmembrane region" description="Helical" evidence="1">
    <location>
        <begin position="115"/>
        <end position="133"/>
    </location>
</feature>
<keyword evidence="1" id="KW-0472">Membrane</keyword>
<dbReference type="EMBL" id="JACATZ010000001">
    <property type="protein sequence ID" value="NWJ44433.1"/>
    <property type="molecule type" value="Genomic_DNA"/>
</dbReference>
<gene>
    <name evidence="2" type="ORF">HXX08_01000</name>
</gene>
<dbReference type="AlphaFoldDB" id="A0A8T7LU76"/>
<protein>
    <submittedName>
        <fullName evidence="2">DoxX family membrane protein</fullName>
    </submittedName>
</protein>
<keyword evidence="1" id="KW-1133">Transmembrane helix</keyword>